<accession>A0A4S4CV88</accession>
<dbReference type="PANTHER" id="PTHR19338:SF73">
    <property type="entry name" value="DISEASE RESISTANCE PROTEIN RGA2-LIKE"/>
    <property type="match status" value="1"/>
</dbReference>
<feature type="domain" description="NB-ARC" evidence="1">
    <location>
        <begin position="143"/>
        <end position="254"/>
    </location>
</feature>
<comment type="caution">
    <text evidence="2">The sequence shown here is derived from an EMBL/GenBank/DDBJ whole genome shotgun (WGS) entry which is preliminary data.</text>
</comment>
<protein>
    <recommendedName>
        <fullName evidence="1">NB-ARC domain-containing protein</fullName>
    </recommendedName>
</protein>
<dbReference type="GO" id="GO:0043531">
    <property type="term" value="F:ADP binding"/>
    <property type="evidence" value="ECO:0007669"/>
    <property type="project" value="InterPro"/>
</dbReference>
<dbReference type="PRINTS" id="PR00364">
    <property type="entry name" value="DISEASERSIST"/>
</dbReference>
<sequence>MTTAVKFFEHEQVKNLEARIRDLAKEAENKIDSFRVNIFSTKNIKMKKMKKRGRKKMREIWCAVEEKTKDRSLKEDDHSLNLEHVKEEIEAIKTEMMGIYDTGLEAILQVGSCSTSGDSDSSKSNTKTWGVGEEEIMVGFEDEAMSLKKQLTRGPMQLQVISIVGMAGQGKTTLATKLYADPLVVYHFHIRAWTSVFQEYRNRDLLIRLLSCVMKHTNGIDQMGDEKLCEKLHKSLKGRTYFIVMDDIWDTKAWLI</sequence>
<dbReference type="Gene3D" id="3.40.50.300">
    <property type="entry name" value="P-loop containing nucleotide triphosphate hydrolases"/>
    <property type="match status" value="1"/>
</dbReference>
<dbReference type="EMBL" id="SDRB02013857">
    <property type="protein sequence ID" value="THF93859.1"/>
    <property type="molecule type" value="Genomic_DNA"/>
</dbReference>
<dbReference type="Proteomes" id="UP000306102">
    <property type="component" value="Unassembled WGS sequence"/>
</dbReference>
<dbReference type="SUPFAM" id="SSF52540">
    <property type="entry name" value="P-loop containing nucleoside triphosphate hydrolases"/>
    <property type="match status" value="1"/>
</dbReference>
<name>A0A4S4CV88_CAMSN</name>
<dbReference type="Gene3D" id="1.20.5.4130">
    <property type="match status" value="1"/>
</dbReference>
<dbReference type="Pfam" id="PF00931">
    <property type="entry name" value="NB-ARC"/>
    <property type="match status" value="1"/>
</dbReference>
<keyword evidence="3" id="KW-1185">Reference proteome</keyword>
<dbReference type="InterPro" id="IPR002182">
    <property type="entry name" value="NB-ARC"/>
</dbReference>
<gene>
    <name evidence="2" type="ORF">TEA_011635</name>
</gene>
<dbReference type="PANTHER" id="PTHR19338">
    <property type="entry name" value="TRANSLOCASE OF INNER MITOCHONDRIAL MEMBRANE 13 HOMOLOG"/>
    <property type="match status" value="1"/>
</dbReference>
<evidence type="ECO:0000259" key="1">
    <source>
        <dbReference type="Pfam" id="PF00931"/>
    </source>
</evidence>
<organism evidence="2 3">
    <name type="scientific">Camellia sinensis var. sinensis</name>
    <name type="common">China tea</name>
    <dbReference type="NCBI Taxonomy" id="542762"/>
    <lineage>
        <taxon>Eukaryota</taxon>
        <taxon>Viridiplantae</taxon>
        <taxon>Streptophyta</taxon>
        <taxon>Embryophyta</taxon>
        <taxon>Tracheophyta</taxon>
        <taxon>Spermatophyta</taxon>
        <taxon>Magnoliopsida</taxon>
        <taxon>eudicotyledons</taxon>
        <taxon>Gunneridae</taxon>
        <taxon>Pentapetalae</taxon>
        <taxon>asterids</taxon>
        <taxon>Ericales</taxon>
        <taxon>Theaceae</taxon>
        <taxon>Camellia</taxon>
    </lineage>
</organism>
<dbReference type="AlphaFoldDB" id="A0A4S4CV88"/>
<proteinExistence type="predicted"/>
<evidence type="ECO:0000313" key="3">
    <source>
        <dbReference type="Proteomes" id="UP000306102"/>
    </source>
</evidence>
<dbReference type="InterPro" id="IPR027417">
    <property type="entry name" value="P-loop_NTPase"/>
</dbReference>
<evidence type="ECO:0000313" key="2">
    <source>
        <dbReference type="EMBL" id="THF93859.1"/>
    </source>
</evidence>
<reference evidence="2 3" key="1">
    <citation type="journal article" date="2018" name="Proc. Natl. Acad. Sci. U.S.A.">
        <title>Draft genome sequence of Camellia sinensis var. sinensis provides insights into the evolution of the tea genome and tea quality.</title>
        <authorList>
            <person name="Wei C."/>
            <person name="Yang H."/>
            <person name="Wang S."/>
            <person name="Zhao J."/>
            <person name="Liu C."/>
            <person name="Gao L."/>
            <person name="Xia E."/>
            <person name="Lu Y."/>
            <person name="Tai Y."/>
            <person name="She G."/>
            <person name="Sun J."/>
            <person name="Cao H."/>
            <person name="Tong W."/>
            <person name="Gao Q."/>
            <person name="Li Y."/>
            <person name="Deng W."/>
            <person name="Jiang X."/>
            <person name="Wang W."/>
            <person name="Chen Q."/>
            <person name="Zhang S."/>
            <person name="Li H."/>
            <person name="Wu J."/>
            <person name="Wang P."/>
            <person name="Li P."/>
            <person name="Shi C."/>
            <person name="Zheng F."/>
            <person name="Jian J."/>
            <person name="Huang B."/>
            <person name="Shan D."/>
            <person name="Shi M."/>
            <person name="Fang C."/>
            <person name="Yue Y."/>
            <person name="Li F."/>
            <person name="Li D."/>
            <person name="Wei S."/>
            <person name="Han B."/>
            <person name="Jiang C."/>
            <person name="Yin Y."/>
            <person name="Xia T."/>
            <person name="Zhang Z."/>
            <person name="Bennetzen J.L."/>
            <person name="Zhao S."/>
            <person name="Wan X."/>
        </authorList>
    </citation>
    <scope>NUCLEOTIDE SEQUENCE [LARGE SCALE GENOMIC DNA]</scope>
    <source>
        <strain evidence="3">cv. Shuchazao</strain>
        <tissue evidence="2">Leaf</tissue>
    </source>
</reference>